<feature type="compositionally biased region" description="Gly residues" evidence="8">
    <location>
        <begin position="393"/>
        <end position="405"/>
    </location>
</feature>
<dbReference type="PANTHER" id="PTHR47958">
    <property type="entry name" value="ATP-DEPENDENT RNA HELICASE DBP3"/>
    <property type="match status" value="1"/>
</dbReference>
<feature type="region of interest" description="Disordered" evidence="8">
    <location>
        <begin position="84"/>
        <end position="144"/>
    </location>
</feature>
<evidence type="ECO:0000256" key="2">
    <source>
        <dbReference type="ARBA" id="ARBA00022741"/>
    </source>
</evidence>
<dbReference type="InterPro" id="IPR011545">
    <property type="entry name" value="DEAD/DEAH_box_helicase_dom"/>
</dbReference>
<feature type="domain" description="Helicase C-terminal" evidence="10">
    <location>
        <begin position="684"/>
        <end position="828"/>
    </location>
</feature>
<dbReference type="PROSITE" id="PS51194">
    <property type="entry name" value="HELICASE_CTER"/>
    <property type="match status" value="1"/>
</dbReference>
<sequence length="857" mass="90721">MKNEWRSKGRESNPGSCVVQINQAFQPESFRKAETAGESASKMKPQLSSTGVYGDGYLLAVILRETGKFGLDRFAFSNRIAKKDQEEDDWGSVDPIENEDDWGLNSTADGADGRPNANSTFADGFTRTSSIRGRGGGTFGSGAKGFQEGDGGYGSGGGGFGGGGFGRGGAVRGRGGGSFCAKTTGFGGSNVGFGSEEATGRSTSAGAKEDGSFGSRNSCFGGGDGDIGDSESDFRGVRGGRGRGRGGTRCSRNADFDVGDSDYGSGDNGFGSREFAGRGLSKGRGGFRGGFRGSSSGFNGSESDGFGGGFGFSSEKSGGFGGFGTRNNDSSEADKNAGGFGSGDTSEFCSGSSGFGRGSRRTAEDRSFGGSGFGSGGFEKESTSRFGDSSERGFGGGGWKSGGFGDRSPNRFGGREGRSDFNGGGFGENTERKERPSGCFNCKQEGHRSSECPLPKNNACYNCGSEDHLSRECTNPPKTRRIENDEVPKKPPSTFVPKDEDVETLFKDHIEQGEMFTKLFEADVTLTEGGLHGRSEKGKQIKSFDELELTEQLANNVTSAGYKHPTPIQQYAMPAIFKGRDIMACAQTGSGKTAAFLLPVMTALMRTGNLSNSAESTCCPSATFPPDVQEIAAQQLKSDFLMITIGKIGVANKCITQEIIECTSVADKKDKFFELLNIDLKNYEISKEADVFKKKTMVFVSRKLFADTLGVLLSECGIPSTTIHGDRFQNQRAEAINEFKRGKKPVLIATAVGERGLDIKGVDHVINYDLPTNGQDYVHRIGRTGRVGNPGRATSLYLSDENKELAQSLVEILTEAEQDVPEFLANDANGGSSRFAGFGRFGGGDEANNAAEEEDWD</sequence>
<protein>
    <recommendedName>
        <fullName evidence="1">RNA helicase</fullName>
        <ecNumber evidence="1">3.6.4.13</ecNumber>
    </recommendedName>
</protein>
<dbReference type="InterPro" id="IPR014001">
    <property type="entry name" value="Helicase_ATP-bd"/>
</dbReference>
<dbReference type="Gene3D" id="3.40.50.300">
    <property type="entry name" value="P-loop containing nucleotide triphosphate hydrolases"/>
    <property type="match status" value="2"/>
</dbReference>
<evidence type="ECO:0000256" key="5">
    <source>
        <dbReference type="ARBA" id="ARBA00022840"/>
    </source>
</evidence>
<dbReference type="PROSITE" id="PS51195">
    <property type="entry name" value="Q_MOTIF"/>
    <property type="match status" value="1"/>
</dbReference>
<feature type="compositionally biased region" description="Basic and acidic residues" evidence="8">
    <location>
        <begin position="480"/>
        <end position="489"/>
    </location>
</feature>
<dbReference type="FunFam" id="3.40.50.300:FF:000008">
    <property type="entry name" value="ATP-dependent RNA helicase RhlB"/>
    <property type="match status" value="1"/>
</dbReference>
<feature type="compositionally biased region" description="Basic and acidic residues" evidence="8">
    <location>
        <begin position="378"/>
        <end position="391"/>
    </location>
</feature>
<feature type="region of interest" description="Disordered" evidence="8">
    <location>
        <begin position="836"/>
        <end position="857"/>
    </location>
</feature>
<dbReference type="Pfam" id="PF00270">
    <property type="entry name" value="DEAD"/>
    <property type="match status" value="1"/>
</dbReference>
<proteinExistence type="predicted"/>
<keyword evidence="6" id="KW-0863">Zinc-finger</keyword>
<feature type="compositionally biased region" description="Acidic residues" evidence="8">
    <location>
        <begin position="86"/>
        <end position="102"/>
    </location>
</feature>
<dbReference type="GO" id="GO:0008270">
    <property type="term" value="F:zinc ion binding"/>
    <property type="evidence" value="ECO:0007669"/>
    <property type="project" value="UniProtKB-KW"/>
</dbReference>
<keyword evidence="3" id="KW-0378">Hydrolase</keyword>
<keyword evidence="4 12" id="KW-0347">Helicase</keyword>
<organism evidence="12 13">
    <name type="scientific">Teladorsagia circumcincta</name>
    <name type="common">Brown stomach worm</name>
    <name type="synonym">Ostertagia circumcincta</name>
    <dbReference type="NCBI Taxonomy" id="45464"/>
    <lineage>
        <taxon>Eukaryota</taxon>
        <taxon>Metazoa</taxon>
        <taxon>Ecdysozoa</taxon>
        <taxon>Nematoda</taxon>
        <taxon>Chromadorea</taxon>
        <taxon>Rhabditida</taxon>
        <taxon>Rhabditina</taxon>
        <taxon>Rhabditomorpha</taxon>
        <taxon>Strongyloidea</taxon>
        <taxon>Trichostrongylidae</taxon>
        <taxon>Teladorsagia</taxon>
    </lineage>
</organism>
<keyword evidence="13" id="KW-1185">Reference proteome</keyword>
<evidence type="ECO:0000256" key="6">
    <source>
        <dbReference type="PROSITE-ProRule" id="PRU00047"/>
    </source>
</evidence>
<evidence type="ECO:0000256" key="7">
    <source>
        <dbReference type="PROSITE-ProRule" id="PRU00552"/>
    </source>
</evidence>
<feature type="domain" description="CCHC-type" evidence="9">
    <location>
        <begin position="460"/>
        <end position="475"/>
    </location>
</feature>
<dbReference type="GO" id="GO:0005524">
    <property type="term" value="F:ATP binding"/>
    <property type="evidence" value="ECO:0007669"/>
    <property type="project" value="UniProtKB-KW"/>
</dbReference>
<dbReference type="EMBL" id="KZ345003">
    <property type="protein sequence ID" value="PIO77313.1"/>
    <property type="molecule type" value="Genomic_DNA"/>
</dbReference>
<evidence type="ECO:0000259" key="10">
    <source>
        <dbReference type="PROSITE" id="PS51194"/>
    </source>
</evidence>
<dbReference type="InterPro" id="IPR001650">
    <property type="entry name" value="Helicase_C-like"/>
</dbReference>
<dbReference type="EC" id="3.6.4.13" evidence="1"/>
<evidence type="ECO:0000256" key="3">
    <source>
        <dbReference type="ARBA" id="ARBA00022801"/>
    </source>
</evidence>
<evidence type="ECO:0000259" key="9">
    <source>
        <dbReference type="PROSITE" id="PS50158"/>
    </source>
</evidence>
<evidence type="ECO:0000256" key="1">
    <source>
        <dbReference type="ARBA" id="ARBA00012552"/>
    </source>
</evidence>
<dbReference type="InterPro" id="IPR001878">
    <property type="entry name" value="Znf_CCHC"/>
</dbReference>
<evidence type="ECO:0000313" key="13">
    <source>
        <dbReference type="Proteomes" id="UP000230423"/>
    </source>
</evidence>
<dbReference type="PROSITE" id="PS50158">
    <property type="entry name" value="ZF_CCHC"/>
    <property type="match status" value="2"/>
</dbReference>
<dbReference type="GO" id="GO:0016787">
    <property type="term" value="F:hydrolase activity"/>
    <property type="evidence" value="ECO:0007669"/>
    <property type="project" value="UniProtKB-KW"/>
</dbReference>
<dbReference type="InterPro" id="IPR027417">
    <property type="entry name" value="P-loop_NTPase"/>
</dbReference>
<keyword evidence="2" id="KW-0547">Nucleotide-binding</keyword>
<dbReference type="GO" id="GO:0003724">
    <property type="term" value="F:RNA helicase activity"/>
    <property type="evidence" value="ECO:0007669"/>
    <property type="project" value="UniProtKB-EC"/>
</dbReference>
<dbReference type="SUPFAM" id="SSF57756">
    <property type="entry name" value="Retrovirus zinc finger-like domains"/>
    <property type="match status" value="1"/>
</dbReference>
<feature type="domain" description="DEAD-box RNA helicase Q" evidence="11">
    <location>
        <begin position="542"/>
        <end position="570"/>
    </location>
</feature>
<gene>
    <name evidence="12" type="ORF">TELCIR_00587</name>
</gene>
<dbReference type="InterPro" id="IPR014014">
    <property type="entry name" value="RNA_helicase_DEAD_Q_motif"/>
</dbReference>
<dbReference type="Pfam" id="PF00098">
    <property type="entry name" value="zf-CCHC"/>
    <property type="match status" value="2"/>
</dbReference>
<feature type="compositionally biased region" description="Gly residues" evidence="8">
    <location>
        <begin position="133"/>
        <end position="144"/>
    </location>
</feature>
<dbReference type="CDD" id="cd18787">
    <property type="entry name" value="SF2_C_DEAD"/>
    <property type="match status" value="1"/>
</dbReference>
<feature type="domain" description="CCHC-type" evidence="9">
    <location>
        <begin position="439"/>
        <end position="453"/>
    </location>
</feature>
<dbReference type="Gene3D" id="4.10.60.10">
    <property type="entry name" value="Zinc finger, CCHC-type"/>
    <property type="match status" value="1"/>
</dbReference>
<dbReference type="GO" id="GO:0003676">
    <property type="term" value="F:nucleic acid binding"/>
    <property type="evidence" value="ECO:0007669"/>
    <property type="project" value="InterPro"/>
</dbReference>
<keyword evidence="5" id="KW-0067">ATP-binding</keyword>
<feature type="region of interest" description="Disordered" evidence="8">
    <location>
        <begin position="321"/>
        <end position="436"/>
    </location>
</feature>
<dbReference type="OrthoDB" id="196131at2759"/>
<keyword evidence="6" id="KW-0862">Zinc</keyword>
<dbReference type="GO" id="GO:0043186">
    <property type="term" value="C:P granule"/>
    <property type="evidence" value="ECO:0007669"/>
    <property type="project" value="UniProtKB-ARBA"/>
</dbReference>
<name>A0A2G9V483_TELCI</name>
<dbReference type="InterPro" id="IPR036875">
    <property type="entry name" value="Znf_CCHC_sf"/>
</dbReference>
<feature type="region of interest" description="Disordered" evidence="8">
    <location>
        <begin position="471"/>
        <end position="497"/>
    </location>
</feature>
<feature type="region of interest" description="Disordered" evidence="8">
    <location>
        <begin position="190"/>
        <end position="253"/>
    </location>
</feature>
<reference evidence="12 13" key="1">
    <citation type="submission" date="2015-09" db="EMBL/GenBank/DDBJ databases">
        <title>Draft genome of the parasitic nematode Teladorsagia circumcincta isolate WARC Sus (inbred).</title>
        <authorList>
            <person name="Mitreva M."/>
        </authorList>
    </citation>
    <scope>NUCLEOTIDE SEQUENCE [LARGE SCALE GENOMIC DNA]</scope>
    <source>
        <strain evidence="12 13">S</strain>
    </source>
</reference>
<evidence type="ECO:0000256" key="4">
    <source>
        <dbReference type="ARBA" id="ARBA00022806"/>
    </source>
</evidence>
<evidence type="ECO:0000256" key="8">
    <source>
        <dbReference type="SAM" id="MobiDB-lite"/>
    </source>
</evidence>
<dbReference type="GO" id="GO:0019899">
    <property type="term" value="F:enzyme binding"/>
    <property type="evidence" value="ECO:0007669"/>
    <property type="project" value="UniProtKB-ARBA"/>
</dbReference>
<accession>A0A2G9V483</accession>
<dbReference type="AlphaFoldDB" id="A0A2G9V483"/>
<dbReference type="Pfam" id="PF00271">
    <property type="entry name" value="Helicase_C"/>
    <property type="match status" value="1"/>
</dbReference>
<dbReference type="Proteomes" id="UP000230423">
    <property type="component" value="Unassembled WGS sequence"/>
</dbReference>
<dbReference type="SMART" id="SM00490">
    <property type="entry name" value="HELICc"/>
    <property type="match status" value="1"/>
</dbReference>
<dbReference type="SMART" id="SM00343">
    <property type="entry name" value="ZnF_C2HC"/>
    <property type="match status" value="2"/>
</dbReference>
<keyword evidence="6" id="KW-0479">Metal-binding</keyword>
<evidence type="ECO:0000259" key="11">
    <source>
        <dbReference type="PROSITE" id="PS51195"/>
    </source>
</evidence>
<feature type="short sequence motif" description="Q motif" evidence="7">
    <location>
        <begin position="542"/>
        <end position="570"/>
    </location>
</feature>
<dbReference type="SMART" id="SM00487">
    <property type="entry name" value="DEXDc"/>
    <property type="match status" value="1"/>
</dbReference>
<evidence type="ECO:0000313" key="12">
    <source>
        <dbReference type="EMBL" id="PIO77313.1"/>
    </source>
</evidence>
<dbReference type="SUPFAM" id="SSF52540">
    <property type="entry name" value="P-loop containing nucleoside triphosphate hydrolases"/>
    <property type="match status" value="1"/>
</dbReference>